<dbReference type="Proteomes" id="UP000433181">
    <property type="component" value="Unassembled WGS sequence"/>
</dbReference>
<dbReference type="AlphaFoldDB" id="A0A6I2UGQ5"/>
<gene>
    <name evidence="2" type="ORF">FYJ84_06830</name>
</gene>
<feature type="domain" description="GGDEF" evidence="1">
    <location>
        <begin position="32"/>
        <end position="70"/>
    </location>
</feature>
<accession>A0A6I2UGQ5</accession>
<dbReference type="Gene3D" id="3.30.70.270">
    <property type="match status" value="1"/>
</dbReference>
<name>A0A6I2UGQ5_9FIRM</name>
<dbReference type="InterPro" id="IPR043128">
    <property type="entry name" value="Rev_trsase/Diguanyl_cyclase"/>
</dbReference>
<comment type="caution">
    <text evidence="2">The sequence shown here is derived from an EMBL/GenBank/DDBJ whole genome shotgun (WGS) entry which is preliminary data.</text>
</comment>
<organism evidence="2 3">
    <name type="scientific">Anaerovibrio slackiae</name>
    <dbReference type="NCBI Taxonomy" id="2652309"/>
    <lineage>
        <taxon>Bacteria</taxon>
        <taxon>Bacillati</taxon>
        <taxon>Bacillota</taxon>
        <taxon>Negativicutes</taxon>
        <taxon>Selenomonadales</taxon>
        <taxon>Selenomonadaceae</taxon>
        <taxon>Anaerovibrio</taxon>
    </lineage>
</organism>
<evidence type="ECO:0000259" key="1">
    <source>
        <dbReference type="Pfam" id="PF00990"/>
    </source>
</evidence>
<keyword evidence="3" id="KW-1185">Reference proteome</keyword>
<dbReference type="Pfam" id="PF00990">
    <property type="entry name" value="GGDEF"/>
    <property type="match status" value="1"/>
</dbReference>
<proteinExistence type="predicted"/>
<sequence>MHDQYSTKVLIFLASICTLFFVNKCRAECPDIGVTASLGYVLHPDFGDDVAVLAGLADKALYEAKHHGKNTAVEYREGIG</sequence>
<dbReference type="InterPro" id="IPR000160">
    <property type="entry name" value="GGDEF_dom"/>
</dbReference>
<dbReference type="EMBL" id="VUNR01000011">
    <property type="protein sequence ID" value="MSU08694.1"/>
    <property type="molecule type" value="Genomic_DNA"/>
</dbReference>
<dbReference type="SUPFAM" id="SSF55073">
    <property type="entry name" value="Nucleotide cyclase"/>
    <property type="match status" value="1"/>
</dbReference>
<evidence type="ECO:0000313" key="2">
    <source>
        <dbReference type="EMBL" id="MSU08694.1"/>
    </source>
</evidence>
<protein>
    <submittedName>
        <fullName evidence="2">Diguanylate cyclase</fullName>
    </submittedName>
</protein>
<dbReference type="InterPro" id="IPR029787">
    <property type="entry name" value="Nucleotide_cyclase"/>
</dbReference>
<reference evidence="2 3" key="1">
    <citation type="submission" date="2019-08" db="EMBL/GenBank/DDBJ databases">
        <title>In-depth cultivation of the pig gut microbiome towards novel bacterial diversity and tailored functional studies.</title>
        <authorList>
            <person name="Wylensek D."/>
            <person name="Hitch T.C.A."/>
            <person name="Clavel T."/>
        </authorList>
    </citation>
    <scope>NUCLEOTIDE SEQUENCE [LARGE SCALE GENOMIC DNA]</scope>
    <source>
        <strain evidence="2 3">WCA-693-APC-5D-A</strain>
    </source>
</reference>
<evidence type="ECO:0000313" key="3">
    <source>
        <dbReference type="Proteomes" id="UP000433181"/>
    </source>
</evidence>